<keyword evidence="3" id="KW-1185">Reference proteome</keyword>
<reference evidence="2 3" key="1">
    <citation type="submission" date="2018-04" db="EMBL/GenBank/DDBJ databases">
        <title>Complete genome sequences of new Aeromonas and Pseudomonas phages promising in phage therapy dedicated to aquaculture.</title>
        <authorList>
            <person name="Kolsut J."/>
            <person name="Wojcik E."/>
            <person name="Wojtasik A."/>
            <person name="Dastych J."/>
        </authorList>
    </citation>
    <scope>NUCLEOTIDE SEQUENCE [LARGE SCALE GENOMIC DNA]</scope>
</reference>
<feature type="domain" description="3'-5' exoribonuclease Rv2179c-like" evidence="1">
    <location>
        <begin position="6"/>
        <end position="190"/>
    </location>
</feature>
<name>A0A2S1PE49_9CAUD</name>
<keyword evidence="2" id="KW-0378">Hydrolase</keyword>
<organism evidence="2 3">
    <name type="scientific">Aeromonas phage 50AhydR13PP</name>
    <dbReference type="NCBI Taxonomy" id="2163978"/>
    <lineage>
        <taxon>Viruses</taxon>
        <taxon>Duplodnaviria</taxon>
        <taxon>Heunggongvirae</taxon>
        <taxon>Uroviricota</taxon>
        <taxon>Caudoviricetes</taxon>
        <taxon>Pantevenvirales</taxon>
        <taxon>Straboviridae</taxon>
        <taxon>Tulanevirus</taxon>
        <taxon>Tulanevirus 50ahydr13pp</taxon>
    </lineage>
</organism>
<accession>A0A2S1PE49</accession>
<proteinExistence type="predicted"/>
<dbReference type="GeneID" id="65113215"/>
<dbReference type="Proteomes" id="UP000246321">
    <property type="component" value="Segment"/>
</dbReference>
<dbReference type="InterPro" id="IPR033390">
    <property type="entry name" value="Rv2179c-like"/>
</dbReference>
<dbReference type="Pfam" id="PF16473">
    <property type="entry name" value="Rv2179c-like"/>
    <property type="match status" value="1"/>
</dbReference>
<evidence type="ECO:0000313" key="3">
    <source>
        <dbReference type="Proteomes" id="UP000246321"/>
    </source>
</evidence>
<keyword evidence="2" id="KW-0540">Nuclease</keyword>
<dbReference type="KEGG" id="vg:65113215"/>
<sequence>MSKVTDFIIDWETMGNAPDGAVVDLAVLVFEHDPYKLPTFEDLCKRGRRFKFNLQEQKGMRFFDQGTIDWWKKQDAEAQKHLKPSNEDVSVMEFYESFLDFLAAQGFDKKTGQGWCRGQSFDFPIMIDVIRKIYNTRETFKYEPCFFWQQRDVRTAVEATLLMRDMTMCPMPKGVLDGFVAHNAIHDCAKAALELLYSKRYALGLDDIPTGDDVDPRSVRK</sequence>
<dbReference type="RefSeq" id="YP_010095579.1">
    <property type="nucleotide sequence ID" value="NC_055746.1"/>
</dbReference>
<dbReference type="GO" id="GO:0004527">
    <property type="term" value="F:exonuclease activity"/>
    <property type="evidence" value="ECO:0007669"/>
    <property type="project" value="UniProtKB-KW"/>
</dbReference>
<evidence type="ECO:0000259" key="1">
    <source>
        <dbReference type="Pfam" id="PF16473"/>
    </source>
</evidence>
<keyword evidence="2" id="KW-0269">Exonuclease</keyword>
<evidence type="ECO:0000313" key="2">
    <source>
        <dbReference type="EMBL" id="AWH14843.1"/>
    </source>
</evidence>
<protein>
    <submittedName>
        <fullName evidence="2">Exonuclease A</fullName>
    </submittedName>
</protein>
<dbReference type="EMBL" id="MH179476">
    <property type="protein sequence ID" value="AWH14843.1"/>
    <property type="molecule type" value="Genomic_DNA"/>
</dbReference>